<dbReference type="InterPro" id="IPR001789">
    <property type="entry name" value="Sig_transdc_resp-reg_receiver"/>
</dbReference>
<proteinExistence type="predicted"/>
<dbReference type="OrthoDB" id="9802426at2"/>
<dbReference type="SMART" id="SM00862">
    <property type="entry name" value="Trans_reg_C"/>
    <property type="match status" value="1"/>
</dbReference>
<feature type="DNA-binding region" description="OmpR/PhoB-type" evidence="7">
    <location>
        <begin position="136"/>
        <end position="236"/>
    </location>
</feature>
<dbReference type="Gene3D" id="6.10.250.690">
    <property type="match status" value="1"/>
</dbReference>
<evidence type="ECO:0000256" key="4">
    <source>
        <dbReference type="ARBA" id="ARBA00023125"/>
    </source>
</evidence>
<dbReference type="GO" id="GO:0000156">
    <property type="term" value="F:phosphorelay response regulator activity"/>
    <property type="evidence" value="ECO:0007669"/>
    <property type="project" value="TreeGrafter"/>
</dbReference>
<dbReference type="GO" id="GO:0006355">
    <property type="term" value="P:regulation of DNA-templated transcription"/>
    <property type="evidence" value="ECO:0007669"/>
    <property type="project" value="InterPro"/>
</dbReference>
<dbReference type="Pfam" id="PF00486">
    <property type="entry name" value="Trans_reg_C"/>
    <property type="match status" value="1"/>
</dbReference>
<dbReference type="PROSITE" id="PS50110">
    <property type="entry name" value="RESPONSE_REGULATORY"/>
    <property type="match status" value="1"/>
</dbReference>
<dbReference type="STRING" id="521013.SAMN04488567_1907"/>
<feature type="domain" description="Response regulatory" evidence="8">
    <location>
        <begin position="4"/>
        <end position="117"/>
    </location>
</feature>
<dbReference type="GO" id="GO:0000976">
    <property type="term" value="F:transcription cis-regulatory region binding"/>
    <property type="evidence" value="ECO:0007669"/>
    <property type="project" value="TreeGrafter"/>
</dbReference>
<dbReference type="SUPFAM" id="SSF46894">
    <property type="entry name" value="C-terminal effector domain of the bipartite response regulators"/>
    <property type="match status" value="1"/>
</dbReference>
<evidence type="ECO:0000256" key="1">
    <source>
        <dbReference type="ARBA" id="ARBA00022553"/>
    </source>
</evidence>
<dbReference type="CDD" id="cd00383">
    <property type="entry name" value="trans_reg_C"/>
    <property type="match status" value="1"/>
</dbReference>
<dbReference type="InterPro" id="IPR036388">
    <property type="entry name" value="WH-like_DNA-bd_sf"/>
</dbReference>
<keyword evidence="11" id="KW-1185">Reference proteome</keyword>
<evidence type="ECO:0000259" key="9">
    <source>
        <dbReference type="PROSITE" id="PS51755"/>
    </source>
</evidence>
<dbReference type="PROSITE" id="PS51755">
    <property type="entry name" value="OMPR_PHOB"/>
    <property type="match status" value="1"/>
</dbReference>
<dbReference type="RefSeq" id="WP_090111326.1">
    <property type="nucleotide sequence ID" value="NZ_FNAT01000002.1"/>
</dbReference>
<evidence type="ECO:0000256" key="7">
    <source>
        <dbReference type="PROSITE-ProRule" id="PRU01091"/>
    </source>
</evidence>
<dbReference type="SUPFAM" id="SSF52172">
    <property type="entry name" value="CheY-like"/>
    <property type="match status" value="1"/>
</dbReference>
<dbReference type="Proteomes" id="UP000198922">
    <property type="component" value="Unassembled WGS sequence"/>
</dbReference>
<organism evidence="10 11">
    <name type="scientific">Limimaricola pyoseonensis</name>
    <dbReference type="NCBI Taxonomy" id="521013"/>
    <lineage>
        <taxon>Bacteria</taxon>
        <taxon>Pseudomonadati</taxon>
        <taxon>Pseudomonadota</taxon>
        <taxon>Alphaproteobacteria</taxon>
        <taxon>Rhodobacterales</taxon>
        <taxon>Paracoccaceae</taxon>
        <taxon>Limimaricola</taxon>
    </lineage>
</organism>
<dbReference type="InterPro" id="IPR001867">
    <property type="entry name" value="OmpR/PhoB-type_DNA-bd"/>
</dbReference>
<dbReference type="EMBL" id="FNAT01000002">
    <property type="protein sequence ID" value="SDE49975.1"/>
    <property type="molecule type" value="Genomic_DNA"/>
</dbReference>
<sequence>MSETIFILEDDSDLAALFAREIERAGMTARPFRAIKAVRAALATGRPDLCVLDLGLPDGDGLDFLRDDLAARGVPVVVVSGRGSLDDRVEGLSLGADDYLAKPADPAELVARIRSVLRRMARAAPVPPPAETDAAPRRARFAGHCFDADRLELTGPDGDTQRLSRADADLLTLFLHTRGRVVSRDWLVEQLFEDAGGQFDRSVDVRVSRLRKKLGDPPRSPKLIRTVYGAGYVFAAGVEWD</sequence>
<evidence type="ECO:0000256" key="2">
    <source>
        <dbReference type="ARBA" id="ARBA00023012"/>
    </source>
</evidence>
<dbReference type="Pfam" id="PF00072">
    <property type="entry name" value="Response_reg"/>
    <property type="match status" value="1"/>
</dbReference>
<evidence type="ECO:0000256" key="3">
    <source>
        <dbReference type="ARBA" id="ARBA00023015"/>
    </source>
</evidence>
<dbReference type="PANTHER" id="PTHR48111:SF4">
    <property type="entry name" value="DNA-BINDING DUAL TRANSCRIPTIONAL REGULATOR OMPR"/>
    <property type="match status" value="1"/>
</dbReference>
<evidence type="ECO:0000313" key="10">
    <source>
        <dbReference type="EMBL" id="SDE49975.1"/>
    </source>
</evidence>
<protein>
    <submittedName>
        <fullName evidence="10">DNA-binding response regulator, OmpR family, contains REC and winged-helix (WHTH) domain</fullName>
    </submittedName>
</protein>
<dbReference type="GO" id="GO:0005829">
    <property type="term" value="C:cytosol"/>
    <property type="evidence" value="ECO:0007669"/>
    <property type="project" value="TreeGrafter"/>
</dbReference>
<keyword evidence="4 7" id="KW-0238">DNA-binding</keyword>
<gene>
    <name evidence="10" type="ORF">SAMN04488567_1907</name>
</gene>
<dbReference type="PANTHER" id="PTHR48111">
    <property type="entry name" value="REGULATOR OF RPOS"/>
    <property type="match status" value="1"/>
</dbReference>
<evidence type="ECO:0000313" key="11">
    <source>
        <dbReference type="Proteomes" id="UP000198922"/>
    </source>
</evidence>
<feature type="domain" description="OmpR/PhoB-type" evidence="9">
    <location>
        <begin position="136"/>
        <end position="236"/>
    </location>
</feature>
<dbReference type="Gene3D" id="1.10.10.10">
    <property type="entry name" value="Winged helix-like DNA-binding domain superfamily/Winged helix DNA-binding domain"/>
    <property type="match status" value="1"/>
</dbReference>
<evidence type="ECO:0000256" key="5">
    <source>
        <dbReference type="ARBA" id="ARBA00023163"/>
    </source>
</evidence>
<dbReference type="AlphaFoldDB" id="A0A1G7DGN3"/>
<dbReference type="InterPro" id="IPR016032">
    <property type="entry name" value="Sig_transdc_resp-reg_C-effctor"/>
</dbReference>
<keyword evidence="3" id="KW-0805">Transcription regulation</keyword>
<keyword evidence="1 6" id="KW-0597">Phosphoprotein</keyword>
<dbReference type="InterPro" id="IPR039420">
    <property type="entry name" value="WalR-like"/>
</dbReference>
<keyword evidence="2" id="KW-0902">Two-component regulatory system</keyword>
<dbReference type="InterPro" id="IPR011006">
    <property type="entry name" value="CheY-like_superfamily"/>
</dbReference>
<keyword evidence="5" id="KW-0804">Transcription</keyword>
<evidence type="ECO:0000259" key="8">
    <source>
        <dbReference type="PROSITE" id="PS50110"/>
    </source>
</evidence>
<reference evidence="11" key="1">
    <citation type="submission" date="2016-10" db="EMBL/GenBank/DDBJ databases">
        <authorList>
            <person name="Varghese N."/>
            <person name="Submissions S."/>
        </authorList>
    </citation>
    <scope>NUCLEOTIDE SEQUENCE [LARGE SCALE GENOMIC DNA]</scope>
    <source>
        <strain evidence="11">DSM 21424</strain>
    </source>
</reference>
<accession>A0A1G7DGN3</accession>
<dbReference type="SMART" id="SM00448">
    <property type="entry name" value="REC"/>
    <property type="match status" value="1"/>
</dbReference>
<dbReference type="Gene3D" id="3.40.50.2300">
    <property type="match status" value="1"/>
</dbReference>
<name>A0A1G7DGN3_9RHOB</name>
<feature type="modified residue" description="4-aspartylphosphate" evidence="6">
    <location>
        <position position="53"/>
    </location>
</feature>
<dbReference type="GO" id="GO:0032993">
    <property type="term" value="C:protein-DNA complex"/>
    <property type="evidence" value="ECO:0007669"/>
    <property type="project" value="TreeGrafter"/>
</dbReference>
<evidence type="ECO:0000256" key="6">
    <source>
        <dbReference type="PROSITE-ProRule" id="PRU00169"/>
    </source>
</evidence>